<accession>A0A4Y1ZAJ0</accession>
<dbReference type="GO" id="GO:0016787">
    <property type="term" value="F:hydrolase activity"/>
    <property type="evidence" value="ECO:0007669"/>
    <property type="project" value="UniProtKB-KW"/>
</dbReference>
<organism evidence="1 2">
    <name type="scientific">Sporolactobacillus inulinus</name>
    <dbReference type="NCBI Taxonomy" id="2078"/>
    <lineage>
        <taxon>Bacteria</taxon>
        <taxon>Bacillati</taxon>
        <taxon>Bacillota</taxon>
        <taxon>Bacilli</taxon>
        <taxon>Bacillales</taxon>
        <taxon>Sporolactobacillaceae</taxon>
        <taxon>Sporolactobacillus</taxon>
    </lineage>
</organism>
<dbReference type="AlphaFoldDB" id="A0A4Y1ZAJ0"/>
<name>A0A4Y1ZAJ0_9BACL</name>
<protein>
    <submittedName>
        <fullName evidence="1">Oligoendopeptidase F</fullName>
        <ecNumber evidence="1">3.4.24.-</ecNumber>
    </submittedName>
</protein>
<gene>
    <name evidence="1" type="ORF">NBRC111894_1630</name>
</gene>
<dbReference type="Proteomes" id="UP000319716">
    <property type="component" value="Unassembled WGS sequence"/>
</dbReference>
<dbReference type="SUPFAM" id="SSF55486">
    <property type="entry name" value="Metalloproteases ('zincins'), catalytic domain"/>
    <property type="match status" value="1"/>
</dbReference>
<dbReference type="EMBL" id="BEXB01000010">
    <property type="protein sequence ID" value="GAY76076.1"/>
    <property type="molecule type" value="Genomic_DNA"/>
</dbReference>
<dbReference type="EC" id="3.4.24.-" evidence="1"/>
<proteinExistence type="predicted"/>
<evidence type="ECO:0000313" key="2">
    <source>
        <dbReference type="Proteomes" id="UP000319716"/>
    </source>
</evidence>
<reference evidence="1 2" key="1">
    <citation type="submission" date="2017-11" db="EMBL/GenBank/DDBJ databases">
        <title>Draft Genome Sequence of Sporolactobacillus inulinus NBRC 111894 Isolated from Koso, a Japanese Sugar-Vegetable Fermented Beverage.</title>
        <authorList>
            <person name="Chiou T.Y."/>
            <person name="Oshima K."/>
            <person name="Suda W."/>
            <person name="Hattori M."/>
            <person name="Takahashi T."/>
        </authorList>
    </citation>
    <scope>NUCLEOTIDE SEQUENCE [LARGE SCALE GENOMIC DNA]</scope>
    <source>
        <strain evidence="1 2">NBRC111894</strain>
    </source>
</reference>
<evidence type="ECO:0000313" key="1">
    <source>
        <dbReference type="EMBL" id="GAY76076.1"/>
    </source>
</evidence>
<keyword evidence="1" id="KW-0378">Hydrolase</keyword>
<dbReference type="Gene3D" id="1.20.140.70">
    <property type="entry name" value="Oligopeptidase f, N-terminal domain"/>
    <property type="match status" value="1"/>
</dbReference>
<sequence>MEQRLKREQVPTEQTWNLKDLFPTQEAYVAELNDMNVEVAKIIAQKSSMTNSSKALYQALETYFALKGRLWRLSAYVSLKQSADSSNAENQADAARVDAVITEIETQLSFLRIN</sequence>
<comment type="caution">
    <text evidence="1">The sequence shown here is derived from an EMBL/GenBank/DDBJ whole genome shotgun (WGS) entry which is preliminary data.</text>
</comment>
<dbReference type="RefSeq" id="WP_307724627.1">
    <property type="nucleotide sequence ID" value="NZ_BEXB01000010.1"/>
</dbReference>